<keyword evidence="1" id="KW-1185">Reference proteome</keyword>
<sequence>MRPYPEILEEYLPSDSQHLLAVATHQADHDLKKRGNIVKSKIIFLTGFPFEEKRNAHLQFSSGRIYFVASDFQTALKNCQDSSGTRRVVLAAFTSLLSIFQCSISAIAEVFIPFLLRCWRLSIVYDEFFASQAVRF</sequence>
<proteinExistence type="predicted"/>
<dbReference type="Proteomes" id="UP000887563">
    <property type="component" value="Unplaced"/>
</dbReference>
<organism evidence="1 2">
    <name type="scientific">Meloidogyne incognita</name>
    <name type="common">Southern root-knot nematode worm</name>
    <name type="synonym">Oxyuris incognita</name>
    <dbReference type="NCBI Taxonomy" id="6306"/>
    <lineage>
        <taxon>Eukaryota</taxon>
        <taxon>Metazoa</taxon>
        <taxon>Ecdysozoa</taxon>
        <taxon>Nematoda</taxon>
        <taxon>Chromadorea</taxon>
        <taxon>Rhabditida</taxon>
        <taxon>Tylenchina</taxon>
        <taxon>Tylenchomorpha</taxon>
        <taxon>Tylenchoidea</taxon>
        <taxon>Meloidogynidae</taxon>
        <taxon>Meloidogyninae</taxon>
        <taxon>Meloidogyne</taxon>
        <taxon>Meloidogyne incognita group</taxon>
    </lineage>
</organism>
<dbReference type="WBParaSite" id="Minc3s04463g36343">
    <property type="protein sequence ID" value="Minc3s04463g36343"/>
    <property type="gene ID" value="Minc3s04463g36343"/>
</dbReference>
<evidence type="ECO:0000313" key="1">
    <source>
        <dbReference type="Proteomes" id="UP000887563"/>
    </source>
</evidence>
<accession>A0A914NA62</accession>
<reference evidence="2" key="1">
    <citation type="submission" date="2022-11" db="UniProtKB">
        <authorList>
            <consortium name="WormBaseParasite"/>
        </authorList>
    </citation>
    <scope>IDENTIFICATION</scope>
</reference>
<name>A0A914NA62_MELIC</name>
<evidence type="ECO:0000313" key="2">
    <source>
        <dbReference type="WBParaSite" id="Minc3s04463g36343"/>
    </source>
</evidence>
<dbReference type="AlphaFoldDB" id="A0A914NA62"/>
<protein>
    <submittedName>
        <fullName evidence="2">Uncharacterized protein</fullName>
    </submittedName>
</protein>